<name>A0AA40BYL1_9PEZI</name>
<reference evidence="2" key="1">
    <citation type="submission" date="2023-06" db="EMBL/GenBank/DDBJ databases">
        <title>Genome-scale phylogeny and comparative genomics of the fungal order Sordariales.</title>
        <authorList>
            <consortium name="Lawrence Berkeley National Laboratory"/>
            <person name="Hensen N."/>
            <person name="Bonometti L."/>
            <person name="Westerberg I."/>
            <person name="Brannstrom I.O."/>
            <person name="Guillou S."/>
            <person name="Cros-Aarteil S."/>
            <person name="Calhoun S."/>
            <person name="Haridas S."/>
            <person name="Kuo A."/>
            <person name="Mondo S."/>
            <person name="Pangilinan J."/>
            <person name="Riley R."/>
            <person name="LaButti K."/>
            <person name="Andreopoulos B."/>
            <person name="Lipzen A."/>
            <person name="Chen C."/>
            <person name="Yanf M."/>
            <person name="Daum C."/>
            <person name="Ng V."/>
            <person name="Clum A."/>
            <person name="Steindorff A."/>
            <person name="Ohm R."/>
            <person name="Martin F."/>
            <person name="Silar P."/>
            <person name="Natvig D."/>
            <person name="Lalanne C."/>
            <person name="Gautier V."/>
            <person name="Ament-velasquez S.L."/>
            <person name="Kruys A."/>
            <person name="Hutchinson M.I."/>
            <person name="Powell A.J."/>
            <person name="Barry K."/>
            <person name="Miller A.N."/>
            <person name="Grigoriev I.V."/>
            <person name="Debuchy R."/>
            <person name="Gladieux P."/>
            <person name="Thoren M.H."/>
            <person name="Johannesson H."/>
        </authorList>
    </citation>
    <scope>NUCLEOTIDE SEQUENCE</scope>
    <source>
        <strain evidence="2">SMH3391-2</strain>
    </source>
</reference>
<dbReference type="EMBL" id="JAULSR010000005">
    <property type="protein sequence ID" value="KAK0618457.1"/>
    <property type="molecule type" value="Genomic_DNA"/>
</dbReference>
<accession>A0AA40BYL1</accession>
<dbReference type="AlphaFoldDB" id="A0AA40BYL1"/>
<evidence type="ECO:0000313" key="2">
    <source>
        <dbReference type="EMBL" id="KAK0618457.1"/>
    </source>
</evidence>
<protein>
    <submittedName>
        <fullName evidence="2">Uncharacterized protein</fullName>
    </submittedName>
</protein>
<dbReference type="Proteomes" id="UP001174934">
    <property type="component" value="Unassembled WGS sequence"/>
</dbReference>
<feature type="signal peptide" evidence="1">
    <location>
        <begin position="1"/>
        <end position="19"/>
    </location>
</feature>
<keyword evidence="3" id="KW-1185">Reference proteome</keyword>
<proteinExistence type="predicted"/>
<feature type="chain" id="PRO_5041411502" evidence="1">
    <location>
        <begin position="20"/>
        <end position="309"/>
    </location>
</feature>
<organism evidence="2 3">
    <name type="scientific">Bombardia bombarda</name>
    <dbReference type="NCBI Taxonomy" id="252184"/>
    <lineage>
        <taxon>Eukaryota</taxon>
        <taxon>Fungi</taxon>
        <taxon>Dikarya</taxon>
        <taxon>Ascomycota</taxon>
        <taxon>Pezizomycotina</taxon>
        <taxon>Sordariomycetes</taxon>
        <taxon>Sordariomycetidae</taxon>
        <taxon>Sordariales</taxon>
        <taxon>Lasiosphaeriaceae</taxon>
        <taxon>Bombardia</taxon>
    </lineage>
</organism>
<gene>
    <name evidence="2" type="ORF">B0T17DRAFT_339870</name>
</gene>
<evidence type="ECO:0000256" key="1">
    <source>
        <dbReference type="SAM" id="SignalP"/>
    </source>
</evidence>
<sequence length="309" mass="33602">MSRQRLLLPWLAVPRICQCGWVPVLLPSSSLSAHLPAARRSLLAAETGRSFLLLPGISKMDSTWTGSHSLRMESHGAFVLQTRSFPNLAKSTSQRCLSTEAPTHQSPVSGLMPLPSWIVYVCTQGPNEPAFVPAFCQAGCSFQSARLIQHGRVIYSGLTAAGQRRHHSVGFACSLVPASNASCTFPRTNTRRSRKAPAITTGQLLLPHSLPKEGALNSAFPPPYCLSRQEKNIYIELSGPTFDFRFLPSSLYISTSSLSSSTQYQHTHQLGTISSSWSSSQVSATGSSEFLHPQQTNRHVLLALHPPSP</sequence>
<comment type="caution">
    <text evidence="2">The sequence shown here is derived from an EMBL/GenBank/DDBJ whole genome shotgun (WGS) entry which is preliminary data.</text>
</comment>
<keyword evidence="1" id="KW-0732">Signal</keyword>
<evidence type="ECO:0000313" key="3">
    <source>
        <dbReference type="Proteomes" id="UP001174934"/>
    </source>
</evidence>